<dbReference type="AlphaFoldDB" id="A0AAV7LMT7"/>
<reference evidence="1" key="1">
    <citation type="journal article" date="2022" name="bioRxiv">
        <title>Sequencing and chromosome-scale assembly of the giantPleurodeles waltlgenome.</title>
        <authorList>
            <person name="Brown T."/>
            <person name="Elewa A."/>
            <person name="Iarovenko S."/>
            <person name="Subramanian E."/>
            <person name="Araus A.J."/>
            <person name="Petzold A."/>
            <person name="Susuki M."/>
            <person name="Suzuki K.-i.T."/>
            <person name="Hayashi T."/>
            <person name="Toyoda A."/>
            <person name="Oliveira C."/>
            <person name="Osipova E."/>
            <person name="Leigh N.D."/>
            <person name="Simon A."/>
            <person name="Yun M.H."/>
        </authorList>
    </citation>
    <scope>NUCLEOTIDE SEQUENCE</scope>
    <source>
        <strain evidence="1">20211129_DDA</strain>
        <tissue evidence="1">Liver</tissue>
    </source>
</reference>
<proteinExistence type="predicted"/>
<protein>
    <submittedName>
        <fullName evidence="1">Uncharacterized protein</fullName>
    </submittedName>
</protein>
<evidence type="ECO:0000313" key="2">
    <source>
        <dbReference type="Proteomes" id="UP001066276"/>
    </source>
</evidence>
<dbReference type="EMBL" id="JANPWB010000015">
    <property type="protein sequence ID" value="KAJ1091844.1"/>
    <property type="molecule type" value="Genomic_DNA"/>
</dbReference>
<accession>A0AAV7LMT7</accession>
<sequence length="148" mass="16581">MTSPSALRPTNTKVNVYGNFTCLPLAGVFTTTISHQGQATRTKVYITKGEADMLLSCHTAEWLQLVQFAFRVHISTTDSLLEEVNQLFQGTGCLKDTVVHLHIDQSVQLVTLQNRQMAFHLQPKVEAELMKSEAADIIEKVERPTPWV</sequence>
<organism evidence="1 2">
    <name type="scientific">Pleurodeles waltl</name>
    <name type="common">Iberian ribbed newt</name>
    <dbReference type="NCBI Taxonomy" id="8319"/>
    <lineage>
        <taxon>Eukaryota</taxon>
        <taxon>Metazoa</taxon>
        <taxon>Chordata</taxon>
        <taxon>Craniata</taxon>
        <taxon>Vertebrata</taxon>
        <taxon>Euteleostomi</taxon>
        <taxon>Amphibia</taxon>
        <taxon>Batrachia</taxon>
        <taxon>Caudata</taxon>
        <taxon>Salamandroidea</taxon>
        <taxon>Salamandridae</taxon>
        <taxon>Pleurodelinae</taxon>
        <taxon>Pleurodeles</taxon>
    </lineage>
</organism>
<dbReference type="PANTHER" id="PTHR37984:SF9">
    <property type="entry name" value="INTEGRASE CATALYTIC DOMAIN-CONTAINING PROTEIN"/>
    <property type="match status" value="1"/>
</dbReference>
<name>A0AAV7LMT7_PLEWA</name>
<keyword evidence="2" id="KW-1185">Reference proteome</keyword>
<gene>
    <name evidence="1" type="ORF">NDU88_004959</name>
</gene>
<comment type="caution">
    <text evidence="1">The sequence shown here is derived from an EMBL/GenBank/DDBJ whole genome shotgun (WGS) entry which is preliminary data.</text>
</comment>
<evidence type="ECO:0000313" key="1">
    <source>
        <dbReference type="EMBL" id="KAJ1091844.1"/>
    </source>
</evidence>
<dbReference type="InterPro" id="IPR050951">
    <property type="entry name" value="Retrovirus_Pol_polyprotein"/>
</dbReference>
<dbReference type="Proteomes" id="UP001066276">
    <property type="component" value="Chromosome 11"/>
</dbReference>
<dbReference type="PANTHER" id="PTHR37984">
    <property type="entry name" value="PROTEIN CBG26694"/>
    <property type="match status" value="1"/>
</dbReference>